<keyword evidence="2" id="KW-1185">Reference proteome</keyword>
<dbReference type="Proteomes" id="UP001500851">
    <property type="component" value="Unassembled WGS sequence"/>
</dbReference>
<dbReference type="EMBL" id="BAAAOB010000001">
    <property type="protein sequence ID" value="GAA1777948.1"/>
    <property type="molecule type" value="Genomic_DNA"/>
</dbReference>
<accession>A0ABN2L7J1</accession>
<proteinExistence type="predicted"/>
<dbReference type="InterPro" id="IPR012341">
    <property type="entry name" value="6hp_glycosidase-like_sf"/>
</dbReference>
<evidence type="ECO:0000313" key="2">
    <source>
        <dbReference type="Proteomes" id="UP001500851"/>
    </source>
</evidence>
<dbReference type="InterPro" id="IPR008928">
    <property type="entry name" value="6-hairpin_glycosidase_sf"/>
</dbReference>
<dbReference type="Gene3D" id="1.50.10.10">
    <property type="match status" value="1"/>
</dbReference>
<sequence>MHQRNRPVRILTRRLAGHPDAGHPVAARPGSRHRAAILAVAALAAAIPLGLTVPAAAHAIPAAPLQPASSAEQIQTHVALILSKQRASGAIMHGSGGINPYFGNSAALGLLAAARAGIAAPDAVVGATRWYDWVLAHLNRAGDAKGLAYTIDDYRLQGDAEIATGSYDSVDSYAATTLSVAAALHASGDPAAQQRVAGSIGDLEHVAALLTHAAPQGVRKSSGLTQATSTYNVGYLMDNAEVFAGLRDFAGLEHALGRTAQAASAEHWAETTRTAILRMWNDKTGTWNDYDRHAATLTGAFYPQGMAQIFPVLHGVVPSGDARAVRAWQSVTAAWPGWRSSGFGMASPVATFAATAALMGDPAGAHAMIDDFTARYAPGWGIPSSCDAASCATGWWYPSASGWTIRALVAAG</sequence>
<organism evidence="1 2">
    <name type="scientific">Leucobacter iarius</name>
    <dbReference type="NCBI Taxonomy" id="333963"/>
    <lineage>
        <taxon>Bacteria</taxon>
        <taxon>Bacillati</taxon>
        <taxon>Actinomycetota</taxon>
        <taxon>Actinomycetes</taxon>
        <taxon>Micrococcales</taxon>
        <taxon>Microbacteriaceae</taxon>
        <taxon>Leucobacter</taxon>
    </lineage>
</organism>
<dbReference type="RefSeq" id="WP_344028475.1">
    <property type="nucleotide sequence ID" value="NZ_BAAAOB010000001.1"/>
</dbReference>
<comment type="caution">
    <text evidence="1">The sequence shown here is derived from an EMBL/GenBank/DDBJ whole genome shotgun (WGS) entry which is preliminary data.</text>
</comment>
<reference evidence="1 2" key="1">
    <citation type="journal article" date="2019" name="Int. J. Syst. Evol. Microbiol.">
        <title>The Global Catalogue of Microorganisms (GCM) 10K type strain sequencing project: providing services to taxonomists for standard genome sequencing and annotation.</title>
        <authorList>
            <consortium name="The Broad Institute Genomics Platform"/>
            <consortium name="The Broad Institute Genome Sequencing Center for Infectious Disease"/>
            <person name="Wu L."/>
            <person name="Ma J."/>
        </authorList>
    </citation>
    <scope>NUCLEOTIDE SEQUENCE [LARGE SCALE GENOMIC DNA]</scope>
    <source>
        <strain evidence="1 2">JCM 14736</strain>
    </source>
</reference>
<protein>
    <submittedName>
        <fullName evidence="1">Uncharacterized protein</fullName>
    </submittedName>
</protein>
<name>A0ABN2L7J1_9MICO</name>
<gene>
    <name evidence="1" type="ORF">GCM10009768_03170</name>
</gene>
<evidence type="ECO:0000313" key="1">
    <source>
        <dbReference type="EMBL" id="GAA1777948.1"/>
    </source>
</evidence>
<dbReference type="SUPFAM" id="SSF48208">
    <property type="entry name" value="Six-hairpin glycosidases"/>
    <property type="match status" value="1"/>
</dbReference>